<dbReference type="Proteomes" id="UP000451234">
    <property type="component" value="Unassembled WGS sequence"/>
</dbReference>
<evidence type="ECO:0000256" key="3">
    <source>
        <dbReference type="ARBA" id="ARBA00022691"/>
    </source>
</evidence>
<dbReference type="AlphaFoldDB" id="A0A6A2STB5"/>
<reference evidence="8 9" key="1">
    <citation type="journal article" date="2019" name="Nat. Med.">
        <title>A library of human gut bacterial isolates paired with longitudinal multiomics data enables mechanistic microbiome research.</title>
        <authorList>
            <person name="Poyet M."/>
            <person name="Groussin M."/>
            <person name="Gibbons S.M."/>
            <person name="Avila-Pacheco J."/>
            <person name="Jiang X."/>
            <person name="Kearney S.M."/>
            <person name="Perrotta A.R."/>
            <person name="Berdy B."/>
            <person name="Zhao S."/>
            <person name="Lieberman T.D."/>
            <person name="Swanson P.K."/>
            <person name="Smith M."/>
            <person name="Roesemann S."/>
            <person name="Alexander J.E."/>
            <person name="Rich S.A."/>
            <person name="Livny J."/>
            <person name="Vlamakis H."/>
            <person name="Clish C."/>
            <person name="Bullock K."/>
            <person name="Deik A."/>
            <person name="Scott J."/>
            <person name="Pierce K.A."/>
            <person name="Xavier R.J."/>
            <person name="Alm E.J."/>
        </authorList>
    </citation>
    <scope>NUCLEOTIDE SEQUENCE [LARGE SCALE GENOMIC DNA]</scope>
    <source>
        <strain evidence="6 9">BIOML-A118</strain>
        <strain evidence="7 8">BIOML-A75</strain>
    </source>
</reference>
<accession>A0A6A2STB5</accession>
<dbReference type="InterPro" id="IPR029063">
    <property type="entry name" value="SAM-dependent_MTases_sf"/>
</dbReference>
<dbReference type="GO" id="GO:0032259">
    <property type="term" value="P:methylation"/>
    <property type="evidence" value="ECO:0007669"/>
    <property type="project" value="UniProtKB-KW"/>
</dbReference>
<gene>
    <name evidence="7" type="ORF">GBB65_08195</name>
    <name evidence="6" type="ORF">GBC43_10090</name>
</gene>
<name>A0A6A2STB5_BIFLN</name>
<dbReference type="InterPro" id="IPR045745">
    <property type="entry name" value="HTH_58_Actinobacteria-type"/>
</dbReference>
<evidence type="ECO:0000313" key="7">
    <source>
        <dbReference type="EMBL" id="KAB7322460.1"/>
    </source>
</evidence>
<dbReference type="SUPFAM" id="SSF53335">
    <property type="entry name" value="S-adenosyl-L-methionine-dependent methyltransferases"/>
    <property type="match status" value="1"/>
</dbReference>
<dbReference type="PROSITE" id="PS00092">
    <property type="entry name" value="N6_MTASE"/>
    <property type="match status" value="1"/>
</dbReference>
<dbReference type="Gene3D" id="3.40.50.150">
    <property type="entry name" value="Vaccinia Virus protein VP39"/>
    <property type="match status" value="1"/>
</dbReference>
<evidence type="ECO:0000259" key="5">
    <source>
        <dbReference type="Pfam" id="PF19575"/>
    </source>
</evidence>
<sequence>MELVAGTDAACQHVGIVVGVCRERHEHSIELRHGTKKIYLKIYSCYSVGVTEELYAPLPTTAGGFKTILADPPWRFQNRTGKVAPEHKRLGRYGTMSLDEIKALPVDDITAKDAHLYLWVPNALLPEGIEVMQAWGFRYVSNIVWAKRRKDGGPDGRGVGFYFRNVTELLLFGVKGHMRTLDAGRRQVNMIETRKREHSRKPDEQYDLITSCSPGPYLEMFARYPQPHWSAWGNEADESVTPQGKVYKGYTGGEIENMPPLENHERLTRESELAVGKLLRDEYESGRSIKDLAAEHDYSIARVRRYLSLVDTQLRPQGRTPALQHS</sequence>
<evidence type="ECO:0000256" key="4">
    <source>
        <dbReference type="PROSITE-ProRule" id="PRU00489"/>
    </source>
</evidence>
<feature type="domain" description="Helix-turn-helix" evidence="5">
    <location>
        <begin position="263"/>
        <end position="319"/>
    </location>
</feature>
<dbReference type="PANTHER" id="PTHR12829:SF7">
    <property type="entry name" value="N6-ADENOSINE-METHYLTRANSFERASE CATALYTIC SUBUNIT"/>
    <property type="match status" value="1"/>
</dbReference>
<keyword evidence="2 7" id="KW-0808">Transferase</keyword>
<dbReference type="EMBL" id="WDRV01000009">
    <property type="protein sequence ID" value="KAB7322460.1"/>
    <property type="molecule type" value="Genomic_DNA"/>
</dbReference>
<keyword evidence="3" id="KW-0949">S-adenosyl-L-methionine</keyword>
<evidence type="ECO:0000256" key="1">
    <source>
        <dbReference type="ARBA" id="ARBA00022603"/>
    </source>
</evidence>
<evidence type="ECO:0000313" key="8">
    <source>
        <dbReference type="Proteomes" id="UP000451234"/>
    </source>
</evidence>
<dbReference type="InterPro" id="IPR002052">
    <property type="entry name" value="DNA_methylase_N6_adenine_CS"/>
</dbReference>
<comment type="similarity">
    <text evidence="4">Belongs to the MT-A70-like family.</text>
</comment>
<evidence type="ECO:0000313" key="6">
    <source>
        <dbReference type="EMBL" id="KAB7234467.1"/>
    </source>
</evidence>
<proteinExistence type="inferred from homology"/>
<keyword evidence="1 7" id="KW-0489">Methyltransferase</keyword>
<evidence type="ECO:0000256" key="2">
    <source>
        <dbReference type="ARBA" id="ARBA00022679"/>
    </source>
</evidence>
<protein>
    <submittedName>
        <fullName evidence="7">DNA methyltransferase</fullName>
    </submittedName>
</protein>
<dbReference type="GO" id="GO:0008168">
    <property type="term" value="F:methyltransferase activity"/>
    <property type="evidence" value="ECO:0007669"/>
    <property type="project" value="UniProtKB-KW"/>
</dbReference>
<dbReference type="InterPro" id="IPR007757">
    <property type="entry name" value="MT-A70-like"/>
</dbReference>
<dbReference type="PROSITE" id="PS51143">
    <property type="entry name" value="MT_A70"/>
    <property type="match status" value="1"/>
</dbReference>
<dbReference type="PANTHER" id="PTHR12829">
    <property type="entry name" value="N6-ADENOSINE-METHYLTRANSFERASE"/>
    <property type="match status" value="1"/>
</dbReference>
<dbReference type="GO" id="GO:0003676">
    <property type="term" value="F:nucleic acid binding"/>
    <property type="evidence" value="ECO:0007669"/>
    <property type="project" value="InterPro"/>
</dbReference>
<dbReference type="Pfam" id="PF19575">
    <property type="entry name" value="HTH_58"/>
    <property type="match status" value="1"/>
</dbReference>
<dbReference type="Proteomes" id="UP000460333">
    <property type="component" value="Unassembled WGS sequence"/>
</dbReference>
<dbReference type="Pfam" id="PF05063">
    <property type="entry name" value="MT-A70"/>
    <property type="match status" value="1"/>
</dbReference>
<organism evidence="7 8">
    <name type="scientific">Bifidobacterium longum</name>
    <dbReference type="NCBI Taxonomy" id="216816"/>
    <lineage>
        <taxon>Bacteria</taxon>
        <taxon>Bacillati</taxon>
        <taxon>Actinomycetota</taxon>
        <taxon>Actinomycetes</taxon>
        <taxon>Bifidobacteriales</taxon>
        <taxon>Bifidobacteriaceae</taxon>
        <taxon>Bifidobacterium</taxon>
    </lineage>
</organism>
<dbReference type="EMBL" id="WDTJ01000020">
    <property type="protein sequence ID" value="KAB7234467.1"/>
    <property type="molecule type" value="Genomic_DNA"/>
</dbReference>
<evidence type="ECO:0000313" key="9">
    <source>
        <dbReference type="Proteomes" id="UP000460333"/>
    </source>
</evidence>
<comment type="caution">
    <text evidence="7">The sequence shown here is derived from an EMBL/GenBank/DDBJ whole genome shotgun (WGS) entry which is preliminary data.</text>
</comment>